<dbReference type="PANTHER" id="PTHR30055">
    <property type="entry name" value="HTH-TYPE TRANSCRIPTIONAL REGULATOR RUTR"/>
    <property type="match status" value="1"/>
</dbReference>
<dbReference type="SUPFAM" id="SSF46689">
    <property type="entry name" value="Homeodomain-like"/>
    <property type="match status" value="1"/>
</dbReference>
<keyword evidence="3" id="KW-0804">Transcription</keyword>
<dbReference type="EMBL" id="QYZP01000002">
    <property type="protein sequence ID" value="RJN31884.1"/>
    <property type="molecule type" value="Genomic_DNA"/>
</dbReference>
<protein>
    <submittedName>
        <fullName evidence="6">TetR family transcriptional regulator</fullName>
    </submittedName>
</protein>
<dbReference type="Proteomes" id="UP000266615">
    <property type="component" value="Unassembled WGS sequence"/>
</dbReference>
<evidence type="ECO:0000259" key="5">
    <source>
        <dbReference type="PROSITE" id="PS50977"/>
    </source>
</evidence>
<dbReference type="InterPro" id="IPR004111">
    <property type="entry name" value="Repressor_TetR_C"/>
</dbReference>
<name>A0A3A4FAQ8_9MICC</name>
<dbReference type="GO" id="GO:0003700">
    <property type="term" value="F:DNA-binding transcription factor activity"/>
    <property type="evidence" value="ECO:0007669"/>
    <property type="project" value="TreeGrafter"/>
</dbReference>
<dbReference type="InterPro" id="IPR009057">
    <property type="entry name" value="Homeodomain-like_sf"/>
</dbReference>
<feature type="DNA-binding region" description="H-T-H motif" evidence="4">
    <location>
        <begin position="35"/>
        <end position="54"/>
    </location>
</feature>
<dbReference type="PROSITE" id="PS50977">
    <property type="entry name" value="HTH_TETR_2"/>
    <property type="match status" value="1"/>
</dbReference>
<dbReference type="Gene3D" id="1.10.357.10">
    <property type="entry name" value="Tetracycline Repressor, domain 2"/>
    <property type="match status" value="1"/>
</dbReference>
<dbReference type="PANTHER" id="PTHR30055:SF151">
    <property type="entry name" value="TRANSCRIPTIONAL REGULATORY PROTEIN"/>
    <property type="match status" value="1"/>
</dbReference>
<sequence length="234" mass="26173">MSVRGAQMVRTHLNRERIAQAALDFIDEHGSVSLSMRKLGTYLGVEAMAIYRHVEGREALLDCVLQRLMSGVVDGLDEALGQSWQGYLQDIAHRIRDVAIRHPKAFPLVVTQHPAAPWIRPPIRDLDLIEHLLRTLREYGLPDDMVVDVYQSFSSFLMGHLLLEAMHAGADPTAPATAIREEEAPAPAPFGRINLDTHPTVQELSGLLQRNTSEEQFEIGLEAMIDRIEANLRS</sequence>
<evidence type="ECO:0000313" key="7">
    <source>
        <dbReference type="Proteomes" id="UP000266615"/>
    </source>
</evidence>
<dbReference type="InterPro" id="IPR050109">
    <property type="entry name" value="HTH-type_TetR-like_transc_reg"/>
</dbReference>
<evidence type="ECO:0000256" key="4">
    <source>
        <dbReference type="PROSITE-ProRule" id="PRU00335"/>
    </source>
</evidence>
<keyword evidence="1" id="KW-0805">Transcription regulation</keyword>
<dbReference type="Gene3D" id="1.10.10.60">
    <property type="entry name" value="Homeodomain-like"/>
    <property type="match status" value="1"/>
</dbReference>
<accession>A0A3A4FAQ8</accession>
<dbReference type="GO" id="GO:0000976">
    <property type="term" value="F:transcription cis-regulatory region binding"/>
    <property type="evidence" value="ECO:0007669"/>
    <property type="project" value="TreeGrafter"/>
</dbReference>
<evidence type="ECO:0000313" key="6">
    <source>
        <dbReference type="EMBL" id="RJN31884.1"/>
    </source>
</evidence>
<organism evidence="6 7">
    <name type="scientific">Nesterenkonia natronophila</name>
    <dbReference type="NCBI Taxonomy" id="2174932"/>
    <lineage>
        <taxon>Bacteria</taxon>
        <taxon>Bacillati</taxon>
        <taxon>Actinomycetota</taxon>
        <taxon>Actinomycetes</taxon>
        <taxon>Micrococcales</taxon>
        <taxon>Micrococcaceae</taxon>
        <taxon>Nesterenkonia</taxon>
    </lineage>
</organism>
<dbReference type="GO" id="GO:0045892">
    <property type="term" value="P:negative regulation of DNA-templated transcription"/>
    <property type="evidence" value="ECO:0007669"/>
    <property type="project" value="InterPro"/>
</dbReference>
<proteinExistence type="predicted"/>
<reference evidence="6 7" key="1">
    <citation type="submission" date="2018-09" db="EMBL/GenBank/DDBJ databases">
        <title>Nesterenkonia natronophila sp. nov., an alkaliphilic actinobacteriume isolated from a soda lake, and emended description of the genus Nesterenkonia.</title>
        <authorList>
            <person name="Menes R.J."/>
            <person name="Iriarte A."/>
        </authorList>
    </citation>
    <scope>NUCLEOTIDE SEQUENCE [LARGE SCALE GENOMIC DNA]</scope>
    <source>
        <strain evidence="6 7">M8</strain>
    </source>
</reference>
<gene>
    <name evidence="6" type="ORF">D3250_07155</name>
</gene>
<feature type="domain" description="HTH tetR-type" evidence="5">
    <location>
        <begin position="12"/>
        <end position="72"/>
    </location>
</feature>
<keyword evidence="2 4" id="KW-0238">DNA-binding</keyword>
<dbReference type="InterPro" id="IPR036271">
    <property type="entry name" value="Tet_transcr_reg_TetR-rel_C_sf"/>
</dbReference>
<keyword evidence="7" id="KW-1185">Reference proteome</keyword>
<dbReference type="Pfam" id="PF02909">
    <property type="entry name" value="TetR_C_1"/>
    <property type="match status" value="1"/>
</dbReference>
<evidence type="ECO:0000256" key="2">
    <source>
        <dbReference type="ARBA" id="ARBA00023125"/>
    </source>
</evidence>
<dbReference type="InterPro" id="IPR001647">
    <property type="entry name" value="HTH_TetR"/>
</dbReference>
<evidence type="ECO:0000256" key="3">
    <source>
        <dbReference type="ARBA" id="ARBA00023163"/>
    </source>
</evidence>
<dbReference type="SUPFAM" id="SSF48498">
    <property type="entry name" value="Tetracyclin repressor-like, C-terminal domain"/>
    <property type="match status" value="1"/>
</dbReference>
<evidence type="ECO:0000256" key="1">
    <source>
        <dbReference type="ARBA" id="ARBA00023015"/>
    </source>
</evidence>
<comment type="caution">
    <text evidence="6">The sequence shown here is derived from an EMBL/GenBank/DDBJ whole genome shotgun (WGS) entry which is preliminary data.</text>
</comment>
<dbReference type="AlphaFoldDB" id="A0A3A4FAQ8"/>